<protein>
    <submittedName>
        <fullName evidence="1">19395_t:CDS:1</fullName>
    </submittedName>
</protein>
<dbReference type="GO" id="GO:0005634">
    <property type="term" value="C:nucleus"/>
    <property type="evidence" value="ECO:0007669"/>
    <property type="project" value="InterPro"/>
</dbReference>
<dbReference type="GO" id="GO:0003690">
    <property type="term" value="F:double-stranded DNA binding"/>
    <property type="evidence" value="ECO:0007669"/>
    <property type="project" value="InterPro"/>
</dbReference>
<dbReference type="PANTHER" id="PTHR32344:SF1">
    <property type="entry name" value="U1-TYPE DOMAIN-CONTAINING PROTEIN"/>
    <property type="match status" value="1"/>
</dbReference>
<dbReference type="AlphaFoldDB" id="A0A9N9KHI6"/>
<reference evidence="1" key="1">
    <citation type="submission" date="2021-06" db="EMBL/GenBank/DDBJ databases">
        <authorList>
            <person name="Kallberg Y."/>
            <person name="Tangrot J."/>
            <person name="Rosling A."/>
        </authorList>
    </citation>
    <scope>NUCLEOTIDE SEQUENCE</scope>
    <source>
        <strain evidence="1">FL966</strain>
    </source>
</reference>
<sequence>MITPNDRVNENEEYKKNFYVAGENLFCIFCKCILNYKNKFLLDQHLKTNKHRTNEYKPKENLQETTSQNVSNICQEEREMINVDLVYALTQANIPLEKIDKLKPFLLKYCKNGSI</sequence>
<dbReference type="PANTHER" id="PTHR32344">
    <property type="entry name" value="U1-TYPE DOMAIN-CONTAINING PROTEIN"/>
    <property type="match status" value="1"/>
</dbReference>
<comment type="caution">
    <text evidence="1">The sequence shown here is derived from an EMBL/GenBank/DDBJ whole genome shotgun (WGS) entry which is preliminary data.</text>
</comment>
<name>A0A9N9KHI6_9GLOM</name>
<dbReference type="EMBL" id="CAJVQA010073573">
    <property type="protein sequence ID" value="CAG8834478.1"/>
    <property type="molecule type" value="Genomic_DNA"/>
</dbReference>
<feature type="non-terminal residue" evidence="1">
    <location>
        <position position="115"/>
    </location>
</feature>
<evidence type="ECO:0000313" key="2">
    <source>
        <dbReference type="Proteomes" id="UP000789759"/>
    </source>
</evidence>
<dbReference type="Proteomes" id="UP000789759">
    <property type="component" value="Unassembled WGS sequence"/>
</dbReference>
<dbReference type="OrthoDB" id="6582565at2759"/>
<gene>
    <name evidence="1" type="ORF">CPELLU_LOCUS21112</name>
</gene>
<evidence type="ECO:0000313" key="1">
    <source>
        <dbReference type="EMBL" id="CAG8834478.1"/>
    </source>
</evidence>
<proteinExistence type="predicted"/>
<accession>A0A9N9KHI6</accession>
<dbReference type="GO" id="GO:0006357">
    <property type="term" value="P:regulation of transcription by RNA polymerase II"/>
    <property type="evidence" value="ECO:0007669"/>
    <property type="project" value="InterPro"/>
</dbReference>
<dbReference type="InterPro" id="IPR033375">
    <property type="entry name" value="Cggbp1"/>
</dbReference>
<organism evidence="1 2">
    <name type="scientific">Cetraspora pellucida</name>
    <dbReference type="NCBI Taxonomy" id="1433469"/>
    <lineage>
        <taxon>Eukaryota</taxon>
        <taxon>Fungi</taxon>
        <taxon>Fungi incertae sedis</taxon>
        <taxon>Mucoromycota</taxon>
        <taxon>Glomeromycotina</taxon>
        <taxon>Glomeromycetes</taxon>
        <taxon>Diversisporales</taxon>
        <taxon>Gigasporaceae</taxon>
        <taxon>Cetraspora</taxon>
    </lineage>
</organism>
<keyword evidence="2" id="KW-1185">Reference proteome</keyword>